<keyword evidence="1" id="KW-0472">Membrane</keyword>
<accession>R9PNW9</accession>
<dbReference type="EMBL" id="DF238833">
    <property type="protein sequence ID" value="GAC99800.1"/>
    <property type="molecule type" value="Genomic_DNA"/>
</dbReference>
<feature type="transmembrane region" description="Helical" evidence="1">
    <location>
        <begin position="77"/>
        <end position="102"/>
    </location>
</feature>
<evidence type="ECO:0000313" key="2">
    <source>
        <dbReference type="EMBL" id="GAC99800.1"/>
    </source>
</evidence>
<keyword evidence="3" id="KW-1185">Reference proteome</keyword>
<reference evidence="3" key="1">
    <citation type="journal article" date="2013" name="Genome Announc.">
        <title>Draft genome sequence of the basidiomycetous yeast-like fungus Pseudozyma hubeiensis SY62, which produces an abundant amount of the biosurfactant mannosylerythritol lipids.</title>
        <authorList>
            <person name="Konishi M."/>
            <person name="Hatada Y."/>
            <person name="Horiuchi J."/>
        </authorList>
    </citation>
    <scope>NUCLEOTIDE SEQUENCE [LARGE SCALE GENOMIC DNA]</scope>
    <source>
        <strain evidence="3">SY62</strain>
    </source>
</reference>
<keyword evidence="1" id="KW-1133">Transmembrane helix</keyword>
<dbReference type="AlphaFoldDB" id="R9PNW9"/>
<dbReference type="GeneID" id="24112666"/>
<organism evidence="2 3">
    <name type="scientific">Pseudozyma hubeiensis (strain SY62)</name>
    <name type="common">Yeast</name>
    <dbReference type="NCBI Taxonomy" id="1305764"/>
    <lineage>
        <taxon>Eukaryota</taxon>
        <taxon>Fungi</taxon>
        <taxon>Dikarya</taxon>
        <taxon>Basidiomycota</taxon>
        <taxon>Ustilaginomycotina</taxon>
        <taxon>Ustilaginomycetes</taxon>
        <taxon>Ustilaginales</taxon>
        <taxon>Ustilaginaceae</taxon>
        <taxon>Pseudozyma</taxon>
    </lineage>
</organism>
<evidence type="ECO:0000256" key="1">
    <source>
        <dbReference type="SAM" id="Phobius"/>
    </source>
</evidence>
<keyword evidence="1" id="KW-0812">Transmembrane</keyword>
<name>R9PNW9_PSEHS</name>
<evidence type="ECO:0000313" key="3">
    <source>
        <dbReference type="Proteomes" id="UP000014071"/>
    </source>
</evidence>
<dbReference type="HOGENOM" id="CLU_1555965_0_0_1"/>
<proteinExistence type="predicted"/>
<dbReference type="RefSeq" id="XP_012193387.1">
    <property type="nucleotide sequence ID" value="XM_012337997.1"/>
</dbReference>
<sequence>MHDPESELPERCFDNDLIAIVSYNESRNSYMVGKVGSQVLGFEYASEPILEPLDGGHPAFSSSGESGEVLRNDSYKWFSSLLCSFGMALLANVEVFLAINCAKERNDEKRRESDADTEFVREPMRSVKIDKRDRQSSRHRSISRMLQDTYYISAMLLTSSRFSSRLKSPGGA</sequence>
<gene>
    <name evidence="2" type="ORF">PHSY_007403</name>
</gene>
<protein>
    <submittedName>
        <fullName evidence="2">ADP,ATP carrier protein</fullName>
    </submittedName>
</protein>
<dbReference type="Proteomes" id="UP000014071">
    <property type="component" value="Unassembled WGS sequence"/>
</dbReference>